<reference evidence="14 15" key="1">
    <citation type="submission" date="2018-04" db="EMBL/GenBank/DDBJ databases">
        <title>Genomic Encyclopedia of Type Strains, Phase IV (KMG-IV): sequencing the most valuable type-strain genomes for metagenomic binning, comparative biology and taxonomic classification.</title>
        <authorList>
            <person name="Goeker M."/>
        </authorList>
    </citation>
    <scope>NUCLEOTIDE SEQUENCE [LARGE SCALE GENOMIC DNA]</scope>
    <source>
        <strain evidence="14 15">DSM 28520</strain>
    </source>
</reference>
<feature type="transmembrane region" description="Helical" evidence="13">
    <location>
        <begin position="95"/>
        <end position="120"/>
    </location>
</feature>
<keyword evidence="7 13" id="KW-0812">Transmembrane</keyword>
<dbReference type="Proteomes" id="UP000245462">
    <property type="component" value="Unassembled WGS sequence"/>
</dbReference>
<evidence type="ECO:0000256" key="4">
    <source>
        <dbReference type="ARBA" id="ARBA00022475"/>
    </source>
</evidence>
<feature type="transmembrane region" description="Helical" evidence="13">
    <location>
        <begin position="56"/>
        <end position="75"/>
    </location>
</feature>
<dbReference type="PANTHER" id="PTHR30365">
    <property type="entry name" value="CYTOCHROME D UBIQUINOL OXIDASE"/>
    <property type="match status" value="1"/>
</dbReference>
<evidence type="ECO:0000256" key="9">
    <source>
        <dbReference type="ARBA" id="ARBA00022982"/>
    </source>
</evidence>
<comment type="similarity">
    <text evidence="2 13">Belongs to the cytochrome ubiquinol oxidase subunit 1 family.</text>
</comment>
<keyword evidence="10 13" id="KW-1133">Transmembrane helix</keyword>
<feature type="transmembrane region" description="Helical" evidence="13">
    <location>
        <begin position="444"/>
        <end position="467"/>
    </location>
</feature>
<keyword evidence="4 13" id="KW-1003">Cell membrane</keyword>
<dbReference type="AlphaFoldDB" id="A0A2U1F437"/>
<dbReference type="PIRSF" id="PIRSF006446">
    <property type="entry name" value="Cyt_quinol_oxidase_1"/>
    <property type="match status" value="1"/>
</dbReference>
<feature type="transmembrane region" description="Helical" evidence="13">
    <location>
        <begin position="186"/>
        <end position="211"/>
    </location>
</feature>
<keyword evidence="12 13" id="KW-0472">Membrane</keyword>
<dbReference type="GO" id="GO:0046872">
    <property type="term" value="F:metal ion binding"/>
    <property type="evidence" value="ECO:0007669"/>
    <property type="project" value="UniProtKB-UniRule"/>
</dbReference>
<keyword evidence="8 13" id="KW-0479">Metal-binding</keyword>
<evidence type="ECO:0000256" key="13">
    <source>
        <dbReference type="PIRNR" id="PIRNR006446"/>
    </source>
</evidence>
<keyword evidence="11 13" id="KW-0408">Iron</keyword>
<evidence type="ECO:0000256" key="3">
    <source>
        <dbReference type="ARBA" id="ARBA00022448"/>
    </source>
</evidence>
<dbReference type="GO" id="GO:0020037">
    <property type="term" value="F:heme binding"/>
    <property type="evidence" value="ECO:0007669"/>
    <property type="project" value="TreeGrafter"/>
</dbReference>
<proteinExistence type="inferred from homology"/>
<accession>A0A2U1F437</accession>
<sequence length="529" mass="59037">MNLDALVGWSRAQFALTAMYHWLFVPLTLGLGVIMAIVETIYYRNGKPEWKRYAQFWQKLFGINFAIGVATGIILEFEFGTNWSNYSLFVGDIFGAPLAIEGILAFFMEATFIAVMFFGWNKVSRGFHLVSTWLVIIGASISAVWILIANAWMQEPIGMTFNPDTMRNEMSDFWALVFSSTAINKFWHTITSCWTLGSVFALGVCGIYLLRKDGKHKEFALKNVKIIAPFGLVASLLTAYTGDTSAYNVAQKQPMKLAAMEALYDAGETDAQGLTADGKGLPLSVFGVLNPAKKSPQSRQDAFLFNIEVPRVLSILGTRNPSGYVPGINNILEGGYMKPDGTMAVSVDTMMMRGRKAIMALNEYSLAKQVGNEEAAEEYKAIIDENYPYFGYGYIKDKNEVVPPVGITYYSFRIMVGLGMLFILVFLVAWLLSFKPEKLGRMRWFHIVTIVCMPFAWMASQSGWIVAEVGRQPWTIQNLLPVQAAVSKLEVSSVVITFFVFLVLFTALLIAEVNIMRKAIKKGPETESH</sequence>
<keyword evidence="5" id="KW-0997">Cell inner membrane</keyword>
<evidence type="ECO:0000256" key="7">
    <source>
        <dbReference type="ARBA" id="ARBA00022692"/>
    </source>
</evidence>
<evidence type="ECO:0000256" key="6">
    <source>
        <dbReference type="ARBA" id="ARBA00022617"/>
    </source>
</evidence>
<name>A0A2U1F437_9PORP</name>
<keyword evidence="15" id="KW-1185">Reference proteome</keyword>
<evidence type="ECO:0000256" key="2">
    <source>
        <dbReference type="ARBA" id="ARBA00009819"/>
    </source>
</evidence>
<keyword evidence="3 13" id="KW-0813">Transport</keyword>
<evidence type="ECO:0000256" key="1">
    <source>
        <dbReference type="ARBA" id="ARBA00004429"/>
    </source>
</evidence>
<feature type="transmembrane region" description="Helical" evidence="13">
    <location>
        <begin position="410"/>
        <end position="432"/>
    </location>
</feature>
<evidence type="ECO:0000256" key="8">
    <source>
        <dbReference type="ARBA" id="ARBA00022723"/>
    </source>
</evidence>
<dbReference type="GO" id="GO:0009055">
    <property type="term" value="F:electron transfer activity"/>
    <property type="evidence" value="ECO:0007669"/>
    <property type="project" value="UniProtKB-UniRule"/>
</dbReference>
<dbReference type="GO" id="GO:0019646">
    <property type="term" value="P:aerobic electron transport chain"/>
    <property type="evidence" value="ECO:0007669"/>
    <property type="project" value="InterPro"/>
</dbReference>
<feature type="transmembrane region" description="Helical" evidence="13">
    <location>
        <begin position="223"/>
        <end position="242"/>
    </location>
</feature>
<dbReference type="PANTHER" id="PTHR30365:SF0">
    <property type="entry name" value="CYTOCHROME BD-I UBIQUINOL OXIDASE SUBUNIT 1"/>
    <property type="match status" value="1"/>
</dbReference>
<dbReference type="Pfam" id="PF01654">
    <property type="entry name" value="Cyt_bd_oxida_I"/>
    <property type="match status" value="1"/>
</dbReference>
<feature type="transmembrane region" description="Helical" evidence="13">
    <location>
        <begin position="491"/>
        <end position="511"/>
    </location>
</feature>
<keyword evidence="9 13" id="KW-0249">Electron transport</keyword>
<organism evidence="14 15">
    <name type="scientific">Porphyromonas loveana</name>
    <dbReference type="NCBI Taxonomy" id="1884669"/>
    <lineage>
        <taxon>Bacteria</taxon>
        <taxon>Pseudomonadati</taxon>
        <taxon>Bacteroidota</taxon>
        <taxon>Bacteroidia</taxon>
        <taxon>Bacteroidales</taxon>
        <taxon>Porphyromonadaceae</taxon>
        <taxon>Porphyromonas</taxon>
    </lineage>
</organism>
<dbReference type="EMBL" id="QEKY01000021">
    <property type="protein sequence ID" value="PVZ06790.1"/>
    <property type="molecule type" value="Genomic_DNA"/>
</dbReference>
<dbReference type="GO" id="GO:0016682">
    <property type="term" value="F:oxidoreductase activity, acting on diphenols and related substances as donors, oxygen as acceptor"/>
    <property type="evidence" value="ECO:0007669"/>
    <property type="project" value="TreeGrafter"/>
</dbReference>
<comment type="subcellular location">
    <subcellularLocation>
        <location evidence="1">Cell inner membrane</location>
        <topology evidence="1">Multi-pass membrane protein</topology>
    </subcellularLocation>
</comment>
<dbReference type="InterPro" id="IPR002585">
    <property type="entry name" value="Cyt-d_ubiquinol_oxidase_su_1"/>
</dbReference>
<evidence type="ECO:0000313" key="14">
    <source>
        <dbReference type="EMBL" id="PVZ06790.1"/>
    </source>
</evidence>
<dbReference type="GO" id="GO:0005886">
    <property type="term" value="C:plasma membrane"/>
    <property type="evidence" value="ECO:0007669"/>
    <property type="project" value="UniProtKB-SubCell"/>
</dbReference>
<comment type="caution">
    <text evidence="14">The sequence shown here is derived from an EMBL/GenBank/DDBJ whole genome shotgun (WGS) entry which is preliminary data.</text>
</comment>
<evidence type="ECO:0000256" key="5">
    <source>
        <dbReference type="ARBA" id="ARBA00022519"/>
    </source>
</evidence>
<dbReference type="GO" id="GO:0070069">
    <property type="term" value="C:cytochrome complex"/>
    <property type="evidence" value="ECO:0007669"/>
    <property type="project" value="UniProtKB-UniRule"/>
</dbReference>
<evidence type="ECO:0000256" key="11">
    <source>
        <dbReference type="ARBA" id="ARBA00023004"/>
    </source>
</evidence>
<feature type="transmembrane region" description="Helical" evidence="13">
    <location>
        <begin position="20"/>
        <end position="44"/>
    </location>
</feature>
<evidence type="ECO:0000256" key="12">
    <source>
        <dbReference type="ARBA" id="ARBA00023136"/>
    </source>
</evidence>
<feature type="transmembrane region" description="Helical" evidence="13">
    <location>
        <begin position="132"/>
        <end position="153"/>
    </location>
</feature>
<gene>
    <name evidence="14" type="ORF">C7382_1216</name>
</gene>
<evidence type="ECO:0000256" key="10">
    <source>
        <dbReference type="ARBA" id="ARBA00022989"/>
    </source>
</evidence>
<evidence type="ECO:0000313" key="15">
    <source>
        <dbReference type="Proteomes" id="UP000245462"/>
    </source>
</evidence>
<keyword evidence="6 13" id="KW-0349">Heme</keyword>
<protein>
    <submittedName>
        <fullName evidence="14">Cytochrome bd-I ubiquinol oxidase subunit 1 apoprotein</fullName>
    </submittedName>
</protein>